<sequence>CFLGIGDDWEDIYGIYSGAQGAWGTGAVQSWIHSGTNLMAGTDHNPIKIGENAVHVIYGISSIHASPKLESLQFTIDGKLKPLLYCGWAQKHAVGHTQRIKELDNAIILRKDTTFLAKVFFSSAFGDEVDYVTDFPVLYGVSYIKEPALRVLDPTNAATWVGAVQEVLYTT</sequence>
<protein>
    <submittedName>
        <fullName evidence="1">Uncharacterized protein</fullName>
    </submittedName>
</protein>
<feature type="non-terminal residue" evidence="1">
    <location>
        <position position="1"/>
    </location>
</feature>
<accession>X1HB89</accession>
<organism evidence="1">
    <name type="scientific">marine sediment metagenome</name>
    <dbReference type="NCBI Taxonomy" id="412755"/>
    <lineage>
        <taxon>unclassified sequences</taxon>
        <taxon>metagenomes</taxon>
        <taxon>ecological metagenomes</taxon>
    </lineage>
</organism>
<dbReference type="EMBL" id="BARU01028093">
    <property type="protein sequence ID" value="GAH66652.1"/>
    <property type="molecule type" value="Genomic_DNA"/>
</dbReference>
<proteinExistence type="predicted"/>
<comment type="caution">
    <text evidence="1">The sequence shown here is derived from an EMBL/GenBank/DDBJ whole genome shotgun (WGS) entry which is preliminary data.</text>
</comment>
<evidence type="ECO:0000313" key="1">
    <source>
        <dbReference type="EMBL" id="GAH66652.1"/>
    </source>
</evidence>
<reference evidence="1" key="1">
    <citation type="journal article" date="2014" name="Front. Microbiol.">
        <title>High frequency of phylogenetically diverse reductive dehalogenase-homologous genes in deep subseafloor sedimentary metagenomes.</title>
        <authorList>
            <person name="Kawai M."/>
            <person name="Futagami T."/>
            <person name="Toyoda A."/>
            <person name="Takaki Y."/>
            <person name="Nishi S."/>
            <person name="Hori S."/>
            <person name="Arai W."/>
            <person name="Tsubouchi T."/>
            <person name="Morono Y."/>
            <person name="Uchiyama I."/>
            <person name="Ito T."/>
            <person name="Fujiyama A."/>
            <person name="Inagaki F."/>
            <person name="Takami H."/>
        </authorList>
    </citation>
    <scope>NUCLEOTIDE SEQUENCE</scope>
    <source>
        <strain evidence="1">Expedition CK06-06</strain>
    </source>
</reference>
<name>X1HB89_9ZZZZ</name>
<dbReference type="AlphaFoldDB" id="X1HB89"/>
<gene>
    <name evidence="1" type="ORF">S03H2_44891</name>
</gene>